<gene>
    <name evidence="1" type="ORF">HGK34_01030</name>
</gene>
<organism evidence="1 2">
    <name type="scientific">Myceligenerans indicum</name>
    <dbReference type="NCBI Taxonomy" id="2593663"/>
    <lineage>
        <taxon>Bacteria</taxon>
        <taxon>Bacillati</taxon>
        <taxon>Actinomycetota</taxon>
        <taxon>Actinomycetes</taxon>
        <taxon>Micrococcales</taxon>
        <taxon>Promicromonosporaceae</taxon>
        <taxon>Myceligenerans</taxon>
    </lineage>
</organism>
<evidence type="ECO:0000313" key="2">
    <source>
        <dbReference type="Proteomes" id="UP000675409"/>
    </source>
</evidence>
<comment type="caution">
    <text evidence="1">The sequence shown here is derived from an EMBL/GenBank/DDBJ whole genome shotgun (WGS) entry which is preliminary data.</text>
</comment>
<dbReference type="Proteomes" id="UP000675409">
    <property type="component" value="Unassembled WGS sequence"/>
</dbReference>
<evidence type="ECO:0000313" key="1">
    <source>
        <dbReference type="EMBL" id="MBL0884876.1"/>
    </source>
</evidence>
<sequence length="142" mass="15558">MTFIAPIKPGTCLNDDESLLALAEFLHQDVLPRERSLWFAMLDSERRMLPAVVPFHDLPADPELPFVARLGYLWATVLGAVSGASTVLMLERPGAEAVRDSDRAWHAALHAAAAEVRIGVAGFFLATADGVRPLAQDDLRRR</sequence>
<reference evidence="1 2" key="1">
    <citation type="journal article" date="2021" name="Arch. Microbiol.">
        <title>Myceligenerans indicum sp. nov., an actinobacterium isolated from mangrove sediment of Sundarbans, India.</title>
        <authorList>
            <person name="Asha K."/>
            <person name="Bhadury P."/>
        </authorList>
    </citation>
    <scope>NUCLEOTIDE SEQUENCE [LARGE SCALE GENOMIC DNA]</scope>
    <source>
        <strain evidence="1 2">I2</strain>
    </source>
</reference>
<keyword evidence="2" id="KW-1185">Reference proteome</keyword>
<accession>A0ABS1LF43</accession>
<name>A0ABS1LF43_9MICO</name>
<protein>
    <submittedName>
        <fullName evidence="1">Uncharacterized protein</fullName>
    </submittedName>
</protein>
<dbReference type="RefSeq" id="WP_201844693.1">
    <property type="nucleotide sequence ID" value="NZ_JABBYC010000001.1"/>
</dbReference>
<proteinExistence type="predicted"/>
<dbReference type="EMBL" id="JABBYC010000001">
    <property type="protein sequence ID" value="MBL0884876.1"/>
    <property type="molecule type" value="Genomic_DNA"/>
</dbReference>